<dbReference type="InterPro" id="IPR003152">
    <property type="entry name" value="FATC_dom"/>
</dbReference>
<keyword evidence="5" id="KW-0547">Nucleotide-binding</keyword>
<keyword evidence="4" id="KW-0808">Transferase</keyword>
<dbReference type="PANTHER" id="PTHR37079">
    <property type="entry name" value="SERINE/THREONINE-PROTEIN KINASE ATM"/>
    <property type="match status" value="1"/>
</dbReference>
<dbReference type="InterPro" id="IPR036940">
    <property type="entry name" value="PI3/4_kinase_cat_sf"/>
</dbReference>
<dbReference type="CDD" id="cd05171">
    <property type="entry name" value="PIKKc_ATM"/>
    <property type="match status" value="1"/>
</dbReference>
<comment type="caution">
    <text evidence="18">The sequence shown here is derived from an EMBL/GenBank/DDBJ whole genome shotgun (WGS) entry which is preliminary data.</text>
</comment>
<dbReference type="PROSITE" id="PS00916">
    <property type="entry name" value="PI3_4_KINASE_2"/>
    <property type="match status" value="1"/>
</dbReference>
<comment type="catalytic activity">
    <reaction evidence="12">
        <text>L-seryl-[protein] + ATP = O-phospho-L-seryl-[protein] + ADP + H(+)</text>
        <dbReference type="Rhea" id="RHEA:17989"/>
        <dbReference type="Rhea" id="RHEA-COMP:9863"/>
        <dbReference type="Rhea" id="RHEA-COMP:11604"/>
        <dbReference type="ChEBI" id="CHEBI:15378"/>
        <dbReference type="ChEBI" id="CHEBI:29999"/>
        <dbReference type="ChEBI" id="CHEBI:30616"/>
        <dbReference type="ChEBI" id="CHEBI:83421"/>
        <dbReference type="ChEBI" id="CHEBI:456216"/>
        <dbReference type="EC" id="2.7.11.1"/>
    </reaction>
</comment>
<evidence type="ECO:0000256" key="3">
    <source>
        <dbReference type="ARBA" id="ARBA00022527"/>
    </source>
</evidence>
<dbReference type="InterPro" id="IPR018936">
    <property type="entry name" value="PI3/4_kinase_CS"/>
</dbReference>
<dbReference type="InterPro" id="IPR044107">
    <property type="entry name" value="PIKKc_ATM"/>
</dbReference>
<dbReference type="InterPro" id="IPR038980">
    <property type="entry name" value="ATM_plant"/>
</dbReference>
<dbReference type="Pfam" id="PF02260">
    <property type="entry name" value="FATC"/>
    <property type="match status" value="1"/>
</dbReference>
<evidence type="ECO:0000259" key="16">
    <source>
        <dbReference type="PROSITE" id="PS51189"/>
    </source>
</evidence>
<dbReference type="PANTHER" id="PTHR37079:SF4">
    <property type="entry name" value="SERINE_THREONINE-PROTEIN KINASE ATM"/>
    <property type="match status" value="1"/>
</dbReference>
<accession>A0A8K0DTM8</accession>
<dbReference type="GO" id="GO:0005524">
    <property type="term" value="F:ATP binding"/>
    <property type="evidence" value="ECO:0007669"/>
    <property type="project" value="UniProtKB-KW"/>
</dbReference>
<dbReference type="InterPro" id="IPR014009">
    <property type="entry name" value="PIK_FAT"/>
</dbReference>
<dbReference type="SMART" id="SM01343">
    <property type="entry name" value="FATC"/>
    <property type="match status" value="1"/>
</dbReference>
<evidence type="ECO:0000256" key="8">
    <source>
        <dbReference type="ARBA" id="ARBA00022840"/>
    </source>
</evidence>
<dbReference type="Gene3D" id="1.10.1070.11">
    <property type="entry name" value="Phosphatidylinositol 3-/4-kinase, catalytic domain"/>
    <property type="match status" value="1"/>
</dbReference>
<dbReference type="Pfam" id="PF25360">
    <property type="entry name" value="TPR_ATM"/>
    <property type="match status" value="1"/>
</dbReference>
<keyword evidence="7" id="KW-0418">Kinase</keyword>
<dbReference type="Gene3D" id="3.30.1010.10">
    <property type="entry name" value="Phosphatidylinositol 3-kinase Catalytic Subunit, Chain A, domain 4"/>
    <property type="match status" value="1"/>
</dbReference>
<dbReference type="Pfam" id="PF02259">
    <property type="entry name" value="FAT"/>
    <property type="match status" value="1"/>
</dbReference>
<evidence type="ECO:0000256" key="10">
    <source>
        <dbReference type="ARBA" id="ARBA00023306"/>
    </source>
</evidence>
<dbReference type="GO" id="GO:0004674">
    <property type="term" value="F:protein serine/threonine kinase activity"/>
    <property type="evidence" value="ECO:0007669"/>
    <property type="project" value="UniProtKB-KW"/>
</dbReference>
<dbReference type="EC" id="2.7.11.1" evidence="2"/>
<gene>
    <name evidence="18" type="ORF">FNV43_RR19783</name>
</gene>
<dbReference type="GO" id="GO:0005634">
    <property type="term" value="C:nucleus"/>
    <property type="evidence" value="ECO:0007669"/>
    <property type="project" value="UniProtKB-SubCell"/>
</dbReference>
<dbReference type="PROSITE" id="PS51190">
    <property type="entry name" value="FATC"/>
    <property type="match status" value="1"/>
</dbReference>
<dbReference type="OrthoDB" id="381190at2759"/>
<evidence type="ECO:0000259" key="17">
    <source>
        <dbReference type="PROSITE" id="PS51190"/>
    </source>
</evidence>
<keyword evidence="9" id="KW-0539">Nucleus</keyword>
<evidence type="ECO:0000256" key="9">
    <source>
        <dbReference type="ARBA" id="ARBA00023242"/>
    </source>
</evidence>
<dbReference type="InterPro" id="IPR057445">
    <property type="entry name" value="ATM_TPR"/>
</dbReference>
<dbReference type="PROSITE" id="PS50290">
    <property type="entry name" value="PI3_4_KINASE_3"/>
    <property type="match status" value="1"/>
</dbReference>
<organism evidence="18 19">
    <name type="scientific">Rhamnella rubrinervis</name>
    <dbReference type="NCBI Taxonomy" id="2594499"/>
    <lineage>
        <taxon>Eukaryota</taxon>
        <taxon>Viridiplantae</taxon>
        <taxon>Streptophyta</taxon>
        <taxon>Embryophyta</taxon>
        <taxon>Tracheophyta</taxon>
        <taxon>Spermatophyta</taxon>
        <taxon>Magnoliopsida</taxon>
        <taxon>eudicotyledons</taxon>
        <taxon>Gunneridae</taxon>
        <taxon>Pentapetalae</taxon>
        <taxon>rosids</taxon>
        <taxon>fabids</taxon>
        <taxon>Rosales</taxon>
        <taxon>Rhamnaceae</taxon>
        <taxon>rhamnoid group</taxon>
        <taxon>Rhamneae</taxon>
        <taxon>Rhamnella</taxon>
    </lineage>
</organism>
<dbReference type="SMART" id="SM00146">
    <property type="entry name" value="PI3Kc"/>
    <property type="match status" value="1"/>
</dbReference>
<protein>
    <recommendedName>
        <fullName evidence="13">Serine/threonine-protein kinase ATM</fullName>
        <ecNumber evidence="2">2.7.11.1</ecNumber>
    </recommendedName>
</protein>
<evidence type="ECO:0000313" key="18">
    <source>
        <dbReference type="EMBL" id="KAF3437030.1"/>
    </source>
</evidence>
<keyword evidence="10" id="KW-0131">Cell cycle</keyword>
<dbReference type="InterPro" id="IPR011009">
    <property type="entry name" value="Kinase-like_dom_sf"/>
</dbReference>
<evidence type="ECO:0000256" key="11">
    <source>
        <dbReference type="ARBA" id="ARBA00047899"/>
    </source>
</evidence>
<dbReference type="SUPFAM" id="SSF56112">
    <property type="entry name" value="Protein kinase-like (PK-like)"/>
    <property type="match status" value="1"/>
</dbReference>
<evidence type="ECO:0000256" key="13">
    <source>
        <dbReference type="ARBA" id="ARBA00073111"/>
    </source>
</evidence>
<keyword evidence="8" id="KW-0067">ATP-binding</keyword>
<dbReference type="FunFam" id="3.30.1010.10:FF:000023">
    <property type="entry name" value="Serine/threonine-protein kinase ATM"/>
    <property type="match status" value="1"/>
</dbReference>
<feature type="domain" description="PI3K/PI4K catalytic" evidence="15">
    <location>
        <begin position="2660"/>
        <end position="2972"/>
    </location>
</feature>
<dbReference type="PROSITE" id="PS00915">
    <property type="entry name" value="PI3_4_KINASE_1"/>
    <property type="match status" value="1"/>
</dbReference>
<reference evidence="18" key="1">
    <citation type="submission" date="2020-03" db="EMBL/GenBank/DDBJ databases">
        <title>A high-quality chromosome-level genome assembly of a woody plant with both climbing and erect habits, Rhamnella rubrinervis.</title>
        <authorList>
            <person name="Lu Z."/>
            <person name="Yang Y."/>
            <person name="Zhu X."/>
            <person name="Sun Y."/>
        </authorList>
    </citation>
    <scope>NUCLEOTIDE SEQUENCE</scope>
    <source>
        <strain evidence="18">BYM</strain>
        <tissue evidence="18">Leaf</tissue>
    </source>
</reference>
<evidence type="ECO:0000256" key="5">
    <source>
        <dbReference type="ARBA" id="ARBA00022741"/>
    </source>
</evidence>
<dbReference type="GO" id="GO:0006281">
    <property type="term" value="P:DNA repair"/>
    <property type="evidence" value="ECO:0007669"/>
    <property type="project" value="InterPro"/>
</dbReference>
<evidence type="ECO:0000256" key="1">
    <source>
        <dbReference type="ARBA" id="ARBA00004123"/>
    </source>
</evidence>
<keyword evidence="3" id="KW-0723">Serine/threonine-protein kinase</keyword>
<evidence type="ECO:0000256" key="7">
    <source>
        <dbReference type="ARBA" id="ARBA00022777"/>
    </source>
</evidence>
<dbReference type="EMBL" id="VOIH02000009">
    <property type="protein sequence ID" value="KAF3437030.1"/>
    <property type="molecule type" value="Genomic_DNA"/>
</dbReference>
<dbReference type="InterPro" id="IPR003151">
    <property type="entry name" value="PIK-rel_kinase_FAT"/>
</dbReference>
<keyword evidence="6" id="KW-0227">DNA damage</keyword>
<sequence length="3017" mass="343807">MVTSRDVQEILSKLSSDKAKPREEGVKLLNTWLEGEREISFCKFLGQNTAKLKPDEIPHSETWPFLTTLLIQCVSLEISSSKRRLPKLIYAKTLRFIVQRAEDAKFSGKMFPLLSVAKRLFNHVWDVLSNVPSFQSEYGIILRHLLAFRDYRFHIRMRIYSNLVLLYMEKVETSMGGKNDNQYNPKEEVFRCILTLQSLLENPPGDFTNDLREAIVQGFVAIFSFIRDEGKISRKLVECVNIYLLKDGPNLGSESMEIHKAVQQFVFRCWLTTHDRALKDALILYARLQLNLTRGSSDGSFLVEQLLDVVCKELDQSYTFCSSAPWADATKDEKFGALSGLQYGLVELAAAVFYRACVNMAKAPSTEKRVKRVHAAGHLREALMKGKWLWTAVLCCLAHNYHTRMSSDLFVYWFEGIHTSFERIMNDANMGHAYDGLLWTLRSLQELSTLLLPDSKIEMSMRSPGLNELDCGWRLVWSTVVHGLPMFSNVTAVVDAALVLLGSISSSDLISTCVIPQDVWDLSLFKQMPSLSVLYFISCYFTRKGSQGDIQDILHLRKNLLKAVLGHLNWQEFSTFNEHMVLLLPAAVYALFAGYPPFLQCYKGLPLWYPFVDVNETISDWDKMEEPEHCYLHQLFECSVDVLAKIDVDSTVEFQVFPSQSHSSVSYPWQIGDSLLLEMETFILGAPLYKEIDKKSMSDVFFLCALLSNFIYGSFLTRKGEKVSSFQSKMGQYLLDLLDCGVNLIQENHNDFLSDSIFRGSALIASFRSFVCSPIFMQQKDQNFADVPLYDSVIQSMKRLLKALAKVYEEYSSCVKNLQSDTFLPYSSACDSPVNACSVDNDRSRIVDMELDVNDDSRDSDILSAGGKISSVSPSAEKWKFGMISLISRFFPVLHVFTWDILFELMDKECDSKVRERIAYELCQHPYWSSSTNITDLVSFMNGMVKLQLSLKLNCVSTLAAIHALLKALLSMDTIKTDLRVMESQQCSTHLGDLVIKVADNHLDWFGRVKLIDCICDFVLLSPQIGQTMIERLLALLRDPDYRVRFSLAKRIGVLFQTWDGHEELFQDICSNFGVMLVVYSKGKLVTAREVLAAGLQPRPTMETILITLMYLALHSEKIEIEAVFMICVVSAMDPCQRELVFMVLDNLSRKLQYPTRFKYLEELIGSILFCWVACDVSLAALLGIRPLFVSDAETSYFMQYCCRWLLPALLFHGDSTNLCWVAKIACQPLEVLVKNHFVQIFSVCMGLHCSITSEREKGVHLLQSSILQLAQITEGERDTLIKKHMVSIVSHILSLASCASDPVVPFFSKDTVAEAVQTVVDGFLEMEDYPTSVGVVDKINIFRPDRVFMFIVELHYKVAAAMHHRHKCHRLAGIEVLIDVLGHRAAVSSTSNYLFNMIGQFIDCHALQDQCCRIISALLESVKSNPSKEMISVLGEQLQFLVSKLVQCCIPSEPNADQSVAKSSQVLSLLFQLTVDCDPSLFDYIRELEPFPEVDIFYNIRKFHQELCQTYSPKDHLLKFVKRSCYLPPRLLMLSLQALHKKILLQETSQSDADADIFKVKCWHLDHEITNAIWTLVRICSSNDVNSASTLVSDFISRVGIGDLHCVVFHLPGSSSNFHACRPINHELVSEINSQMDACVSDDLLIAVLKLLKKYLMDDSVNIVDITSQTLRGILSTERGQRTLQSFDDYERSLIEVHSKGVNFELVEKFLLDLERKFKAEAISLDQSAQWVTHGKTFETWICPLAYLLCGYCNDVILRLCQEIVLLKAEVAELLLPSIFVNLAGRREIDIDLRSLISLQVENHIFVESNKLVKSIQVFLTALNELRLCHVMERSSFLPSKRDSAKCAKSSIHGSKSRSTSAKARDMASATNTMFTSSWNKVYWLSIDYLLAAKSAVVCGLYFTAVMYVEHWCEENFKSLTLGSPDFSHIEMLPQHIEILVSAVTHINEPDSLYGIIQSHKLTSQAITFEHEGNWGKALEYYDLQVRSAALVQMDYGPRSSSMEQAPPYLSISTVEEQMRQRKPYKGLIRSLQQIGCMHILDLYCQGLTSRKGQFQHDLEFSELQYEAAWRAGKWDFSLMYMGDNSTSLHVNSDQFHQNLHSCLRALKEGDFDEFHGKLKDTKQGLVWSVSRASEESTEHIYSAIIKLQILFHIGIAWDLRWATSPSDGIKFHQNKPKVISEPVIPTMDQLSKLNMEWSAILKRAQVHMNLLEPFIAFRRVLLQILSSKDCTMQHLLQSASTLRKGSRFSQAAAVLHELKYLCVESGEQFSSLYWHGRLEEAKLLRAQGRHEMAISLAKYISQNHQSNEESSDIYRLLGKWLAETRSSNSRTILEKYLKPAVSLAENLKTTDKKFTERHSQTHFQLAHYADALFRSYEERLSSNEWQAATRLRKHKTMELEALIKRLKSSTKGDKIDYTLKIQELQKQLAMDKEEAEKLQDDRDNLLTLALEGYKHCLVVGDKHDVRVVFRLVSLWFSLSSRQNIINNMLITMNEVQSYKFIPLVYQIASRMGGSKENLGPHNFQFALVSLVKKMAIDHPYHTIFQLLALANGDRIKDKQRSRNSFVVDTDKKLAAENLLGELSSYHGAIIRQMRQMVEIYIRLAELETRREDTSKRVMLPRDLRNLPQLELVPIVTATFPVDRSCHYHEGSFPYFKGLTDSVLVMNGVNTPKVVECLGSDGQKYKQLAKSGNDDLRQDAVMEQFFGLVNTFLQNHRDTWKRRLGVRTYKVVPFTPSAGVLEWVNGTLPLGEYLFGSMKNGGAHGRYGVGDWLFGKCREHMINEKDKRKAFEEVCENFRPVMHYFFLERFFQPADWFEKRLAYTRSVAASSMVGYIVGLGDRHSLNILIDQATAEVVHIDLGVAFEQGLMLKTPERVPFRLTRDIIDGMGLTGVEGVFRRCCEETLSVMRTNKEALMTIVEVFIHDPLYKWALSPLKALQRQKEMDDDLGTSLEGPQDDYEGNKDAARALLRVKQKLDGYEGGEMRSVHGQVQQLIQDAIDPERLCHMFPGWGAWM</sequence>
<feature type="domain" description="FAT" evidence="16">
    <location>
        <begin position="1892"/>
        <end position="2554"/>
    </location>
</feature>
<dbReference type="FunFam" id="1.10.1070.11:FF:000015">
    <property type="entry name" value="Serine/threonine-protein kinase ATM"/>
    <property type="match status" value="1"/>
</dbReference>
<keyword evidence="19" id="KW-1185">Reference proteome</keyword>
<feature type="domain" description="FATC" evidence="17">
    <location>
        <begin position="2985"/>
        <end position="3017"/>
    </location>
</feature>
<comment type="subcellular location">
    <subcellularLocation>
        <location evidence="1">Nucleus</location>
    </subcellularLocation>
</comment>
<dbReference type="Pfam" id="PF00454">
    <property type="entry name" value="PI3_PI4_kinase"/>
    <property type="match status" value="1"/>
</dbReference>
<evidence type="ECO:0000259" key="15">
    <source>
        <dbReference type="PROSITE" id="PS50290"/>
    </source>
</evidence>
<evidence type="ECO:0000256" key="4">
    <source>
        <dbReference type="ARBA" id="ARBA00022679"/>
    </source>
</evidence>
<dbReference type="Proteomes" id="UP000796880">
    <property type="component" value="Unassembled WGS sequence"/>
</dbReference>
<evidence type="ECO:0000256" key="14">
    <source>
        <dbReference type="SAM" id="Coils"/>
    </source>
</evidence>
<name>A0A8K0DTM8_9ROSA</name>
<dbReference type="InterPro" id="IPR000403">
    <property type="entry name" value="PI3/4_kinase_cat_dom"/>
</dbReference>
<feature type="coiled-coil region" evidence="14">
    <location>
        <begin position="2416"/>
        <end position="2450"/>
    </location>
</feature>
<proteinExistence type="predicted"/>
<evidence type="ECO:0000313" key="19">
    <source>
        <dbReference type="Proteomes" id="UP000796880"/>
    </source>
</evidence>
<dbReference type="PROSITE" id="PS51189">
    <property type="entry name" value="FAT"/>
    <property type="match status" value="1"/>
</dbReference>
<keyword evidence="14" id="KW-0175">Coiled coil</keyword>
<comment type="catalytic activity">
    <reaction evidence="11">
        <text>L-threonyl-[protein] + ATP = O-phospho-L-threonyl-[protein] + ADP + H(+)</text>
        <dbReference type="Rhea" id="RHEA:46608"/>
        <dbReference type="Rhea" id="RHEA-COMP:11060"/>
        <dbReference type="Rhea" id="RHEA-COMP:11605"/>
        <dbReference type="ChEBI" id="CHEBI:15378"/>
        <dbReference type="ChEBI" id="CHEBI:30013"/>
        <dbReference type="ChEBI" id="CHEBI:30616"/>
        <dbReference type="ChEBI" id="CHEBI:61977"/>
        <dbReference type="ChEBI" id="CHEBI:456216"/>
        <dbReference type="EC" id="2.7.11.1"/>
    </reaction>
</comment>
<evidence type="ECO:0000256" key="6">
    <source>
        <dbReference type="ARBA" id="ARBA00022763"/>
    </source>
</evidence>
<evidence type="ECO:0000256" key="2">
    <source>
        <dbReference type="ARBA" id="ARBA00012513"/>
    </source>
</evidence>
<evidence type="ECO:0000256" key="12">
    <source>
        <dbReference type="ARBA" id="ARBA00048679"/>
    </source>
</evidence>